<feature type="signal peptide" evidence="1">
    <location>
        <begin position="1"/>
        <end position="23"/>
    </location>
</feature>
<keyword evidence="1" id="KW-0732">Signal</keyword>
<name>A0ABW1T015_9ACTN</name>
<evidence type="ECO:0000313" key="3">
    <source>
        <dbReference type="Proteomes" id="UP001596138"/>
    </source>
</evidence>
<sequence>MRVGPWMAVPLGALLLAACGTSGSPTPTFTPGDPLPESKFVPGPNASYMGLVLTGELVLGPDGCLRLDPVPASMASGVTDILWPVGTTLRMLPSGQGEVVWPDGTVVATTGEQFSASGGFTSHRAEPPCIGDGGAFQLEAVLEP</sequence>
<feature type="chain" id="PRO_5045653813" evidence="1">
    <location>
        <begin position="24"/>
        <end position="144"/>
    </location>
</feature>
<evidence type="ECO:0000256" key="1">
    <source>
        <dbReference type="SAM" id="SignalP"/>
    </source>
</evidence>
<keyword evidence="3" id="KW-1185">Reference proteome</keyword>
<comment type="caution">
    <text evidence="2">The sequence shown here is derived from an EMBL/GenBank/DDBJ whole genome shotgun (WGS) entry which is preliminary data.</text>
</comment>
<dbReference type="Proteomes" id="UP001596138">
    <property type="component" value="Unassembled WGS sequence"/>
</dbReference>
<protein>
    <submittedName>
        <fullName evidence="2">Uncharacterized protein</fullName>
    </submittedName>
</protein>
<evidence type="ECO:0000313" key="2">
    <source>
        <dbReference type="EMBL" id="MFC6237415.1"/>
    </source>
</evidence>
<organism evidence="2 3">
    <name type="scientific">Longivirga aurantiaca</name>
    <dbReference type="NCBI Taxonomy" id="1837743"/>
    <lineage>
        <taxon>Bacteria</taxon>
        <taxon>Bacillati</taxon>
        <taxon>Actinomycetota</taxon>
        <taxon>Actinomycetes</taxon>
        <taxon>Sporichthyales</taxon>
        <taxon>Sporichthyaceae</taxon>
        <taxon>Longivirga</taxon>
    </lineage>
</organism>
<dbReference type="RefSeq" id="WP_386764689.1">
    <property type="nucleotide sequence ID" value="NZ_JBHSTI010000008.1"/>
</dbReference>
<accession>A0ABW1T015</accession>
<dbReference type="EMBL" id="JBHSTI010000008">
    <property type="protein sequence ID" value="MFC6237415.1"/>
    <property type="molecule type" value="Genomic_DNA"/>
</dbReference>
<gene>
    <name evidence="2" type="ORF">ACFQGU_05970</name>
</gene>
<dbReference type="PROSITE" id="PS51257">
    <property type="entry name" value="PROKAR_LIPOPROTEIN"/>
    <property type="match status" value="1"/>
</dbReference>
<proteinExistence type="predicted"/>
<reference evidence="3" key="1">
    <citation type="journal article" date="2019" name="Int. J. Syst. Evol. Microbiol.">
        <title>The Global Catalogue of Microorganisms (GCM) 10K type strain sequencing project: providing services to taxonomists for standard genome sequencing and annotation.</title>
        <authorList>
            <consortium name="The Broad Institute Genomics Platform"/>
            <consortium name="The Broad Institute Genome Sequencing Center for Infectious Disease"/>
            <person name="Wu L."/>
            <person name="Ma J."/>
        </authorList>
    </citation>
    <scope>NUCLEOTIDE SEQUENCE [LARGE SCALE GENOMIC DNA]</scope>
    <source>
        <strain evidence="3">CGMCC 4.7317</strain>
    </source>
</reference>